<sequence length="205" mass="22340">HITTYPLTLELLDISFSFDAASQAFDLCLDYERTALGAVEEQDEGKSSVQVVFTVVPAEWKRGGGPVGATPMPWLILECTDFNFGQHPRIMDFDVTLFVAAAQAQASSKSAIDSRDQAIVPVPLGHCTAFSLSSEAPVWGDVAKLPEDLNKSVRIRNVSRLEQHFAICLARAKGSNDPVLTPIVVFDRIPDQQDLTVSVRGSPLQ</sequence>
<name>A0A4S4MNL4_9APHY</name>
<gene>
    <name evidence="1" type="ORF">EUX98_g6699</name>
</gene>
<feature type="non-terminal residue" evidence="1">
    <location>
        <position position="1"/>
    </location>
</feature>
<proteinExistence type="predicted"/>
<organism evidence="1 2">
    <name type="scientific">Antrodiella citrinella</name>
    <dbReference type="NCBI Taxonomy" id="2447956"/>
    <lineage>
        <taxon>Eukaryota</taxon>
        <taxon>Fungi</taxon>
        <taxon>Dikarya</taxon>
        <taxon>Basidiomycota</taxon>
        <taxon>Agaricomycotina</taxon>
        <taxon>Agaricomycetes</taxon>
        <taxon>Polyporales</taxon>
        <taxon>Steccherinaceae</taxon>
        <taxon>Antrodiella</taxon>
    </lineage>
</organism>
<evidence type="ECO:0000313" key="1">
    <source>
        <dbReference type="EMBL" id="THH27479.1"/>
    </source>
</evidence>
<evidence type="ECO:0000313" key="2">
    <source>
        <dbReference type="Proteomes" id="UP000308730"/>
    </source>
</evidence>
<accession>A0A4S4MNL4</accession>
<comment type="caution">
    <text evidence="1">The sequence shown here is derived from an EMBL/GenBank/DDBJ whole genome shotgun (WGS) entry which is preliminary data.</text>
</comment>
<keyword evidence="2" id="KW-1185">Reference proteome</keyword>
<reference evidence="1 2" key="1">
    <citation type="submission" date="2019-02" db="EMBL/GenBank/DDBJ databases">
        <title>Genome sequencing of the rare red list fungi Antrodiella citrinella (Flaviporus citrinellus).</title>
        <authorList>
            <person name="Buettner E."/>
            <person name="Kellner H."/>
        </authorList>
    </citation>
    <scope>NUCLEOTIDE SEQUENCE [LARGE SCALE GENOMIC DNA]</scope>
    <source>
        <strain evidence="1 2">DSM 108506</strain>
    </source>
</reference>
<dbReference type="AlphaFoldDB" id="A0A4S4MNL4"/>
<dbReference type="EMBL" id="SGPM01000248">
    <property type="protein sequence ID" value="THH27479.1"/>
    <property type="molecule type" value="Genomic_DNA"/>
</dbReference>
<protein>
    <submittedName>
        <fullName evidence="1">Uncharacterized protein</fullName>
    </submittedName>
</protein>
<dbReference type="Proteomes" id="UP000308730">
    <property type="component" value="Unassembled WGS sequence"/>
</dbReference>